<name>A0A9N9AMM2_9GLOM</name>
<keyword evidence="2" id="KW-1185">Reference proteome</keyword>
<protein>
    <submittedName>
        <fullName evidence="1">4379_t:CDS:1</fullName>
    </submittedName>
</protein>
<dbReference type="Gene3D" id="3.30.420.10">
    <property type="entry name" value="Ribonuclease H-like superfamily/Ribonuclease H"/>
    <property type="match status" value="1"/>
</dbReference>
<sequence length="89" mass="10348">IEEWKSIPKEIYQNLINSMPSRIQAVISANGIKLTIPLNFNSKQEITDNLIYEPYIYKISNEESGNETPQIADSQNKTTNFINMMKIYY</sequence>
<dbReference type="OrthoDB" id="4737581at2759"/>
<proteinExistence type="predicted"/>
<comment type="caution">
    <text evidence="1">The sequence shown here is derived from an EMBL/GenBank/DDBJ whole genome shotgun (WGS) entry which is preliminary data.</text>
</comment>
<accession>A0A9N9AMM2</accession>
<feature type="non-terminal residue" evidence="1">
    <location>
        <position position="1"/>
    </location>
</feature>
<gene>
    <name evidence="1" type="ORF">FCALED_LOCUS5422</name>
</gene>
<dbReference type="EMBL" id="CAJVPQ010001170">
    <property type="protein sequence ID" value="CAG8536312.1"/>
    <property type="molecule type" value="Genomic_DNA"/>
</dbReference>
<organism evidence="1 2">
    <name type="scientific">Funneliformis caledonium</name>
    <dbReference type="NCBI Taxonomy" id="1117310"/>
    <lineage>
        <taxon>Eukaryota</taxon>
        <taxon>Fungi</taxon>
        <taxon>Fungi incertae sedis</taxon>
        <taxon>Mucoromycota</taxon>
        <taxon>Glomeromycotina</taxon>
        <taxon>Glomeromycetes</taxon>
        <taxon>Glomerales</taxon>
        <taxon>Glomeraceae</taxon>
        <taxon>Funneliformis</taxon>
    </lineage>
</organism>
<dbReference type="GO" id="GO:0003676">
    <property type="term" value="F:nucleic acid binding"/>
    <property type="evidence" value="ECO:0007669"/>
    <property type="project" value="InterPro"/>
</dbReference>
<dbReference type="InterPro" id="IPR036397">
    <property type="entry name" value="RNaseH_sf"/>
</dbReference>
<reference evidence="1" key="1">
    <citation type="submission" date="2021-06" db="EMBL/GenBank/DDBJ databases">
        <authorList>
            <person name="Kallberg Y."/>
            <person name="Tangrot J."/>
            <person name="Rosling A."/>
        </authorList>
    </citation>
    <scope>NUCLEOTIDE SEQUENCE</scope>
    <source>
        <strain evidence="1">UK204</strain>
    </source>
</reference>
<dbReference type="AlphaFoldDB" id="A0A9N9AMM2"/>
<evidence type="ECO:0000313" key="1">
    <source>
        <dbReference type="EMBL" id="CAG8536312.1"/>
    </source>
</evidence>
<dbReference type="Proteomes" id="UP000789570">
    <property type="component" value="Unassembled WGS sequence"/>
</dbReference>
<evidence type="ECO:0000313" key="2">
    <source>
        <dbReference type="Proteomes" id="UP000789570"/>
    </source>
</evidence>